<keyword evidence="10" id="KW-1185">Reference proteome</keyword>
<evidence type="ECO:0000313" key="9">
    <source>
        <dbReference type="EMBL" id="OHT13596.1"/>
    </source>
</evidence>
<feature type="region of interest" description="Disordered" evidence="7">
    <location>
        <begin position="111"/>
        <end position="155"/>
    </location>
</feature>
<feature type="domain" description="CWF21" evidence="8">
    <location>
        <begin position="51"/>
        <end position="90"/>
    </location>
</feature>
<evidence type="ECO:0000256" key="4">
    <source>
        <dbReference type="ARBA" id="ARBA00022728"/>
    </source>
</evidence>
<feature type="compositionally biased region" description="Basic and acidic residues" evidence="7">
    <location>
        <begin position="111"/>
        <end position="122"/>
    </location>
</feature>
<dbReference type="Pfam" id="PF08312">
    <property type="entry name" value="cwf21"/>
    <property type="match status" value="1"/>
</dbReference>
<name>A0A1J4KV23_9EUKA</name>
<dbReference type="GO" id="GO:0005681">
    <property type="term" value="C:spliceosomal complex"/>
    <property type="evidence" value="ECO:0007669"/>
    <property type="project" value="UniProtKB-KW"/>
</dbReference>
<keyword evidence="6" id="KW-0539">Nucleus</keyword>
<dbReference type="GO" id="GO:0006397">
    <property type="term" value="P:mRNA processing"/>
    <property type="evidence" value="ECO:0007669"/>
    <property type="project" value="UniProtKB-KW"/>
</dbReference>
<accession>A0A1J4KV23</accession>
<dbReference type="EMBL" id="MLAK01000509">
    <property type="protein sequence ID" value="OHT13596.1"/>
    <property type="molecule type" value="Genomic_DNA"/>
</dbReference>
<dbReference type="PANTHER" id="PTHR36562">
    <property type="entry name" value="SERINE/ARGININE REPETITIVE MATRIX 2"/>
    <property type="match status" value="1"/>
</dbReference>
<dbReference type="VEuPathDB" id="TrichDB:TRFO_03366"/>
<sequence length="155" mass="17546">MYNGIGIRTPRGTGTSGYVQASLVSIKPPPAEAPIKKKVIPKISKQLEEYKRKRKTELILIKLRQKLERKKTPPDEIEEAVKAFRQKIENTAPKTEEINSIDLNNVIKKVPASEKAENEKTKKIISSENIGSNDNDEHFRNSMMDGGTDDEDDER</sequence>
<evidence type="ECO:0000256" key="3">
    <source>
        <dbReference type="ARBA" id="ARBA00022664"/>
    </source>
</evidence>
<proteinExistence type="inferred from homology"/>
<keyword evidence="3" id="KW-0507">mRNA processing</keyword>
<comment type="subcellular location">
    <subcellularLocation>
        <location evidence="1">Nucleus</location>
    </subcellularLocation>
</comment>
<reference evidence="9" key="1">
    <citation type="submission" date="2016-10" db="EMBL/GenBank/DDBJ databases">
        <authorList>
            <person name="Benchimol M."/>
            <person name="Almeida L.G."/>
            <person name="Vasconcelos A.T."/>
            <person name="Perreira-Neves A."/>
            <person name="Rosa I.A."/>
            <person name="Tasca T."/>
            <person name="Bogo M.R."/>
            <person name="de Souza W."/>
        </authorList>
    </citation>
    <scope>NUCLEOTIDE SEQUENCE [LARGE SCALE GENOMIC DNA]</scope>
    <source>
        <strain evidence="9">K</strain>
    </source>
</reference>
<evidence type="ECO:0000259" key="8">
    <source>
        <dbReference type="Pfam" id="PF08312"/>
    </source>
</evidence>
<dbReference type="GeneID" id="94825951"/>
<evidence type="ECO:0000256" key="7">
    <source>
        <dbReference type="SAM" id="MobiDB-lite"/>
    </source>
</evidence>
<evidence type="ECO:0000256" key="6">
    <source>
        <dbReference type="ARBA" id="ARBA00023242"/>
    </source>
</evidence>
<evidence type="ECO:0000256" key="1">
    <source>
        <dbReference type="ARBA" id="ARBA00004123"/>
    </source>
</evidence>
<evidence type="ECO:0000256" key="5">
    <source>
        <dbReference type="ARBA" id="ARBA00023187"/>
    </source>
</evidence>
<evidence type="ECO:0000313" key="10">
    <source>
        <dbReference type="Proteomes" id="UP000179807"/>
    </source>
</evidence>
<comment type="caution">
    <text evidence="9">The sequence shown here is derived from an EMBL/GenBank/DDBJ whole genome shotgun (WGS) entry which is preliminary data.</text>
</comment>
<feature type="compositionally biased region" description="Polar residues" evidence="7">
    <location>
        <begin position="124"/>
        <end position="133"/>
    </location>
</feature>
<dbReference type="CDD" id="cd21372">
    <property type="entry name" value="cwf21_CWC21-like"/>
    <property type="match status" value="1"/>
</dbReference>
<comment type="similarity">
    <text evidence="2">Belongs to the CWC21 family.</text>
</comment>
<dbReference type="InterPro" id="IPR051372">
    <property type="entry name" value="CWC21"/>
</dbReference>
<gene>
    <name evidence="9" type="ORF">TRFO_03366</name>
</gene>
<keyword evidence="5" id="KW-0508">mRNA splicing</keyword>
<dbReference type="PANTHER" id="PTHR36562:SF5">
    <property type="entry name" value="SERINE_ARGININE REPETITIVE MATRIX 2"/>
    <property type="match status" value="1"/>
</dbReference>
<dbReference type="Proteomes" id="UP000179807">
    <property type="component" value="Unassembled WGS sequence"/>
</dbReference>
<dbReference type="GO" id="GO:0008380">
    <property type="term" value="P:RNA splicing"/>
    <property type="evidence" value="ECO:0007669"/>
    <property type="project" value="UniProtKB-KW"/>
</dbReference>
<dbReference type="InterPro" id="IPR013170">
    <property type="entry name" value="mRNA_splic_Cwf21_dom"/>
</dbReference>
<organism evidence="9 10">
    <name type="scientific">Tritrichomonas foetus</name>
    <dbReference type="NCBI Taxonomy" id="1144522"/>
    <lineage>
        <taxon>Eukaryota</taxon>
        <taxon>Metamonada</taxon>
        <taxon>Parabasalia</taxon>
        <taxon>Tritrichomonadida</taxon>
        <taxon>Tritrichomonadidae</taxon>
        <taxon>Tritrichomonas</taxon>
    </lineage>
</organism>
<keyword evidence="4" id="KW-0747">Spliceosome</keyword>
<dbReference type="AlphaFoldDB" id="A0A1J4KV23"/>
<dbReference type="RefSeq" id="XP_068366732.1">
    <property type="nucleotide sequence ID" value="XM_068491247.1"/>
</dbReference>
<evidence type="ECO:0000256" key="2">
    <source>
        <dbReference type="ARBA" id="ARBA00005954"/>
    </source>
</evidence>
<protein>
    <recommendedName>
        <fullName evidence="8">CWF21 domain-containing protein</fullName>
    </recommendedName>
</protein>